<dbReference type="PANTHER" id="PTHR43788:SF10">
    <property type="entry name" value="HELICASE WITH ZINC FINGER 2, TRANSCRIPTIONAL COACTIVATOR"/>
    <property type="match status" value="1"/>
</dbReference>
<dbReference type="InterPro" id="IPR050534">
    <property type="entry name" value="Coronavir_polyprotein_1ab"/>
</dbReference>
<dbReference type="RefSeq" id="XP_026121539.1">
    <property type="nucleotide sequence ID" value="XM_026265754.1"/>
</dbReference>
<dbReference type="InterPro" id="IPR047187">
    <property type="entry name" value="SF1_C_Upf1"/>
</dbReference>
<dbReference type="PANTHER" id="PTHR43788">
    <property type="entry name" value="DNA2/NAM7 HELICASE FAMILY MEMBER"/>
    <property type="match status" value="1"/>
</dbReference>
<dbReference type="GeneTree" id="ENSGT00940000160694"/>
<dbReference type="InterPro" id="IPR056787">
    <property type="entry name" value="OB_HELZ2"/>
</dbReference>
<dbReference type="RefSeq" id="XP_026121531.1">
    <property type="nucleotide sequence ID" value="XM_026265746.1"/>
</dbReference>
<evidence type="ECO:0000313" key="10">
    <source>
        <dbReference type="RefSeq" id="XP_026121531.1"/>
    </source>
</evidence>
<feature type="region of interest" description="Disordered" evidence="6">
    <location>
        <begin position="254"/>
        <end position="273"/>
    </location>
</feature>
<evidence type="ECO:0000259" key="7">
    <source>
        <dbReference type="PROSITE" id="PS00028"/>
    </source>
</evidence>
<dbReference type="InterPro" id="IPR041679">
    <property type="entry name" value="DNA2/NAM7-like_C"/>
</dbReference>
<protein>
    <submittedName>
        <fullName evidence="9 10">Helicase with zinc finger domain 2-like isoform X1</fullName>
    </submittedName>
</protein>
<organism evidence="8 9">
    <name type="scientific">Carassius auratus</name>
    <name type="common">Goldfish</name>
    <dbReference type="NCBI Taxonomy" id="7957"/>
    <lineage>
        <taxon>Eukaryota</taxon>
        <taxon>Metazoa</taxon>
        <taxon>Chordata</taxon>
        <taxon>Craniata</taxon>
        <taxon>Vertebrata</taxon>
        <taxon>Euteleostomi</taxon>
        <taxon>Actinopterygii</taxon>
        <taxon>Neopterygii</taxon>
        <taxon>Teleostei</taxon>
        <taxon>Ostariophysi</taxon>
        <taxon>Cypriniformes</taxon>
        <taxon>Cyprinidae</taxon>
        <taxon>Cyprininae</taxon>
        <taxon>Carassius</taxon>
    </lineage>
</organism>
<dbReference type="RefSeq" id="XP_026121527.1">
    <property type="nucleotide sequence ID" value="XM_026265742.1"/>
</dbReference>
<dbReference type="FunFam" id="3.40.50.300:FF:001313">
    <property type="entry name" value="Helicase with zinc finger domain 2"/>
    <property type="match status" value="1"/>
</dbReference>
<keyword evidence="3" id="KW-0378">Hydrolase</keyword>
<feature type="domain" description="C2H2-type" evidence="7">
    <location>
        <begin position="16"/>
        <end position="38"/>
    </location>
</feature>
<evidence type="ECO:0000313" key="11">
    <source>
        <dbReference type="RefSeq" id="XP_026121539.1"/>
    </source>
</evidence>
<dbReference type="OrthoDB" id="2285229at2759"/>
<proteinExistence type="inferred from homology"/>
<evidence type="ECO:0000256" key="2">
    <source>
        <dbReference type="ARBA" id="ARBA00022741"/>
    </source>
</evidence>
<keyword evidence="4" id="KW-0347">Helicase</keyword>
<dbReference type="Pfam" id="PF25049">
    <property type="entry name" value="OB_HELZ2"/>
    <property type="match status" value="1"/>
</dbReference>
<dbReference type="KEGG" id="caua:113102079"/>
<evidence type="ECO:0000313" key="8">
    <source>
        <dbReference type="Proteomes" id="UP000515129"/>
    </source>
</evidence>
<evidence type="ECO:0000256" key="6">
    <source>
        <dbReference type="SAM" id="MobiDB-lite"/>
    </source>
</evidence>
<gene>
    <name evidence="9 10 11 12 13" type="primary">LOC113102079</name>
</gene>
<dbReference type="InterPro" id="IPR001900">
    <property type="entry name" value="RNase_II/R"/>
</dbReference>
<dbReference type="RefSeq" id="XP_026121542.1">
    <property type="nucleotide sequence ID" value="XM_026265757.1"/>
</dbReference>
<dbReference type="GO" id="GO:0016787">
    <property type="term" value="F:hydrolase activity"/>
    <property type="evidence" value="ECO:0007669"/>
    <property type="project" value="UniProtKB-KW"/>
</dbReference>
<dbReference type="GO" id="GO:0005524">
    <property type="term" value="F:ATP binding"/>
    <property type="evidence" value="ECO:0007669"/>
    <property type="project" value="UniProtKB-KW"/>
</dbReference>
<evidence type="ECO:0000313" key="13">
    <source>
        <dbReference type="RefSeq" id="XP_026121542.1"/>
    </source>
</evidence>
<dbReference type="FunFam" id="3.40.50.300:FF:001373">
    <property type="entry name" value="Helicase with zinc finger domain 2"/>
    <property type="match status" value="1"/>
</dbReference>
<dbReference type="PROSITE" id="PS00028">
    <property type="entry name" value="ZINC_FINGER_C2H2_1"/>
    <property type="match status" value="1"/>
</dbReference>
<dbReference type="InterPro" id="IPR013087">
    <property type="entry name" value="Znf_C2H2_type"/>
</dbReference>
<keyword evidence="5" id="KW-0067">ATP-binding</keyword>
<evidence type="ECO:0000313" key="9">
    <source>
        <dbReference type="RefSeq" id="XP_026121527.1"/>
    </source>
</evidence>
<dbReference type="InterPro" id="IPR003593">
    <property type="entry name" value="AAA+_ATPase"/>
</dbReference>
<dbReference type="GO" id="GO:0043139">
    <property type="term" value="F:5'-3' DNA helicase activity"/>
    <property type="evidence" value="ECO:0007669"/>
    <property type="project" value="TreeGrafter"/>
</dbReference>
<dbReference type="SUPFAM" id="SSF52540">
    <property type="entry name" value="P-loop containing nucleoside triphosphate hydrolases"/>
    <property type="match status" value="2"/>
</dbReference>
<dbReference type="Pfam" id="PF00773">
    <property type="entry name" value="RNB"/>
    <property type="match status" value="1"/>
</dbReference>
<dbReference type="InterPro" id="IPR012340">
    <property type="entry name" value="NA-bd_OB-fold"/>
</dbReference>
<name>A0A6P6PL93_CARAU</name>
<evidence type="ECO:0000313" key="12">
    <source>
        <dbReference type="RefSeq" id="XP_026121541.1"/>
    </source>
</evidence>
<comment type="similarity">
    <text evidence="1">Belongs to the DNA2/NAM7 helicase family.</text>
</comment>
<evidence type="ECO:0000256" key="3">
    <source>
        <dbReference type="ARBA" id="ARBA00022801"/>
    </source>
</evidence>
<dbReference type="SMART" id="SM00955">
    <property type="entry name" value="RNB"/>
    <property type="match status" value="1"/>
</dbReference>
<keyword evidence="2" id="KW-0547">Nucleotide-binding</keyword>
<dbReference type="SUPFAM" id="SSF50249">
    <property type="entry name" value="Nucleic acid-binding proteins"/>
    <property type="match status" value="2"/>
</dbReference>
<dbReference type="GO" id="GO:0004540">
    <property type="term" value="F:RNA nuclease activity"/>
    <property type="evidence" value="ECO:0007669"/>
    <property type="project" value="InterPro"/>
</dbReference>
<dbReference type="Pfam" id="PF13087">
    <property type="entry name" value="AAA_12"/>
    <property type="match status" value="2"/>
</dbReference>
<dbReference type="GO" id="GO:0003723">
    <property type="term" value="F:RNA binding"/>
    <property type="evidence" value="ECO:0007669"/>
    <property type="project" value="InterPro"/>
</dbReference>
<evidence type="ECO:0000256" key="4">
    <source>
        <dbReference type="ARBA" id="ARBA00022806"/>
    </source>
</evidence>
<keyword evidence="8" id="KW-1185">Reference proteome</keyword>
<sequence length="2540" mass="291951">MIKQNQRTLQGGQFDCTFCHIHFPTDEELKNHCFTVNHRRLIFEDTGTSQSWKYRDPPPTYKDLKLCQRSLICEYGDDCPEAHSQEELCEWQKRIKTSRKRARDAAEMGLLSYQDKLLEEYRHCNDKTIIVSDTLPDVSISCDPDIDSVHVRKKGIQCTWNFTIKSKEPLEIIALLKRELGAKFSLGKDPNEERTYSSSDWFKNNQTDYEIPVSFKSDQPGKYEQWVVFDFNTRPVLRQKIKVRVGEDECKGSPITCPTSDVPKEKQESDGNLEPWNEESMKIIPFFEREEAERELINRYKLIKIDEMNSVINRDNYKNNMHNFLYREERKESTLLKKLNLRDTVQLKNQLSDVSFGMKCAYPGTLLAAVPLSHTLTPDAPQGFLVKRHAIRSLVRVVKNNDYIGPIYEAQFLKDAASETQIVLQLSRKCCTDLNLQNGQQCEMEVQFQLNRLGFCEMHKAVDDLPNLDKVLPDLKNSKFCISSQSDSGELNERQQAAMNFVLGVTDNRCSIPPLLIYGPFGTGKTLTLAKMTQALVQQPQNKILICTHTNSSADLYVKGHFHEYATLHHEAKPLRIKAKESNPRSTDTITLQYCHLSRDSNQFEFPDKAVLDSARIIITTTAVARFFHDMNLPENYFSHILIDEASQMLECEALMALGLAGKNTRVVLAGDHMQMGPKLFSVRQDKCSEHTLLNRLFYYYQAENSDGAKQSRIIFNENFRSTKDIVDFVSTHFYVGRSDVIKARGSVPPHPQQHALQFHHVRGECFLDPTSMSWFNMEQILSIIDIVQGIMENWPQEWGDKDPESVCVLSQGRQVLEIRQRLRQLRLPRFTVENAENVQGKQFRVIVISTVHTKDSLLENDRTCLEFFNDIRVLNTVMTRAQSQIFVVGDAAALCCHQFGTCWRLWRSYIEDCTNKGSAHDFTLDSLKQDLLEMSELCRSEDEEISDSESTTSEILDTEDPILQELLDESKDINVALTEEGLFPVFQHKQGVSSMNNQITEDDEEQLLTNSKIHKHCELIKEFYDRGYARPLDEPTQRIDIKGRKNIGQAFPGDKVTVEILSEISNPPIGRVINILERADTVKEFVCTLERHDSQVMIPINKCISKIYTPFWIDKPNHIAVRNPENHRVERLIKINEEAHRKYLFIVKVLKWRNDCKYPLGIVVGQFPKVTTLEDGLEVLDIEFQLRRTRSSSLERQMSDFQSLNLFEDGRKDFRMLPTFTIDPADSQDLDDAISVRDLGECYEIGVHISDVASFVAKDSELDKYAKLLCTSFYPCGKEPKHMFPKELSTDFFSLIPNQNRRAISLIIQVDNKKHCIKKRLICKSVIQSKRKFSYDEVEDILENNLQQSDSLQMCLVKAWNFAEVHRRYRKQDDWCYKMPDEDVTLGRRRSHLMVEEMMIMFNHTVAERLLFDETTRTITPLRCQDRPQSKKLAYLFDKNSSLIPLSVHFSSKVHECDHLSHELDNQGLIHRRAMPNPQAGISDSETFPILKSVLRCLKTAAEQKNIYKVIDFIATDEIHPQLLPFVIAIRGLFHKACILRSNSTHVSRIGHYDLDLDSYTWASSPIRRYIDVIVQRLLHSVIDKTNVKYTARDIDLSCMEFSRKNDQQSTYERKANALHFAIELSTQSERKVAYIVELNASGTNFRLSFPLNRTSISENLDIMYRDLQLADQPQFDETNNCVILKWVRRIYSFSNPHIIAEVKQQTPNSIMAYVSTKTWKGLVAALREENWERLFPLIEELDVSSMKQFNERPRNATSSGKSDPMHTEHYAELSMRIKPGEVVEVQLGSATTRGLMTPAIQLFVVHPKFEICLEHVKDPIKCFSKYASHSSRNSYNTYMDYQKIWKPLCEMESGSNAVAENESILIEDAALKWKTSPPKTHQGFFLLPLDKKSLWSIECDLKNSFLCIRTRIDQSSPFQENPQCTTLMNIPSVTWVAHGIITEVEVIESKEPKNLQIDFQINHMPMTNIPEAIFWERTRFTLELIPKLLPDVRKEDAINSLTKANNLVKNIAMGRKINYEGGCNNSKQIPARFEIDSYLPSGFSHLNNSQCKAIREALTNPFTLIQGPPGTGKTVVGVHIVYWLLKNIQLPTTNSQKKRAVLYCGPSNKSVDVVAGHLLKLQKELRPLRVYSDQTEMLEFPYPDCNLKLSRNSKRGEKPNTELGSIALHHLIRKDGNPYSTQILAFDKKIERGDKFTDEEKKLFSETLKKARKHELLRHDVILCTCTAASHPALADALDFKQIIIDECAMATEPEAFIPLVAHKPEQIVLLGDHKQLQPVVHCDVVERLGMSKSLFERYTEKAFLLDTQYRMQEDICAFPSKQFYEGKLITGTSPKPSLFLANSRHTCIVFGHVEGKEKSLVVRTERGNENSKGNLEEAEEVVRIAILLTEAGIQKKDIAILTPYNAQVSNIEKSLLNKGMSDITYNTIMKSQGSEWKYVIISTVRSCPKTDIETQPTQSWIIKRLGFIMDPHQVNVGITRAQEGLCIIGNENLLRCSVLWRRLLDHYKEKGCVVNPARHIQVQKPNRSLGMKRTARR</sequence>
<dbReference type="InterPro" id="IPR027417">
    <property type="entry name" value="P-loop_NTPase"/>
</dbReference>
<evidence type="ECO:0000256" key="5">
    <source>
        <dbReference type="ARBA" id="ARBA00022840"/>
    </source>
</evidence>
<dbReference type="RefSeq" id="XP_026121541.1">
    <property type="nucleotide sequence ID" value="XM_026265756.1"/>
</dbReference>
<dbReference type="CDD" id="cd18808">
    <property type="entry name" value="SF1_C_Upf1"/>
    <property type="match status" value="2"/>
</dbReference>
<reference evidence="9 10" key="1">
    <citation type="submission" date="2025-04" db="UniProtKB">
        <authorList>
            <consortium name="RefSeq"/>
        </authorList>
    </citation>
    <scope>IDENTIFICATION</scope>
    <source>
        <strain evidence="9 10">Wakin</strain>
        <tissue evidence="9 10">Muscle</tissue>
    </source>
</reference>
<dbReference type="GeneID" id="113102079"/>
<accession>A0A6P6PL93</accession>
<evidence type="ECO:0000256" key="1">
    <source>
        <dbReference type="ARBA" id="ARBA00007913"/>
    </source>
</evidence>
<dbReference type="SMART" id="SM00382">
    <property type="entry name" value="AAA"/>
    <property type="match status" value="2"/>
</dbReference>
<dbReference type="Pfam" id="PF13086">
    <property type="entry name" value="AAA_11"/>
    <property type="match status" value="3"/>
</dbReference>
<dbReference type="Gene3D" id="3.40.50.300">
    <property type="entry name" value="P-loop containing nucleotide triphosphate hydrolases"/>
    <property type="match status" value="4"/>
</dbReference>
<dbReference type="Proteomes" id="UP000515129">
    <property type="component" value="Chromosome 6"/>
</dbReference>
<dbReference type="InterPro" id="IPR041677">
    <property type="entry name" value="DNA2/NAM7_AAA_11"/>
</dbReference>